<dbReference type="PROSITE" id="PS50222">
    <property type="entry name" value="EF_HAND_2"/>
    <property type="match status" value="2"/>
</dbReference>
<evidence type="ECO:0000259" key="2">
    <source>
        <dbReference type="PROSITE" id="PS50235"/>
    </source>
</evidence>
<keyword evidence="5" id="KW-1185">Reference proteome</keyword>
<dbReference type="Gene3D" id="3.90.70.10">
    <property type="entry name" value="Cysteine proteinases"/>
    <property type="match status" value="2"/>
</dbReference>
<dbReference type="InterPro" id="IPR011992">
    <property type="entry name" value="EF-hand-dom_pair"/>
</dbReference>
<accession>A0AAU9K3W6</accession>
<evidence type="ECO:0000313" key="5">
    <source>
        <dbReference type="Proteomes" id="UP001162131"/>
    </source>
</evidence>
<dbReference type="SUPFAM" id="SSF47473">
    <property type="entry name" value="EF-hand"/>
    <property type="match status" value="1"/>
</dbReference>
<dbReference type="InterPro" id="IPR002048">
    <property type="entry name" value="EF_hand_dom"/>
</dbReference>
<dbReference type="GO" id="GO:0016579">
    <property type="term" value="P:protein deubiquitination"/>
    <property type="evidence" value="ECO:0007669"/>
    <property type="project" value="InterPro"/>
</dbReference>
<dbReference type="Gene3D" id="3.30.2230.10">
    <property type="entry name" value="DUSP-like"/>
    <property type="match status" value="1"/>
</dbReference>
<dbReference type="Pfam" id="PF00443">
    <property type="entry name" value="UCH"/>
    <property type="match status" value="1"/>
</dbReference>
<name>A0AAU9K3W6_9CILI</name>
<evidence type="ECO:0008006" key="6">
    <source>
        <dbReference type="Google" id="ProtNLM"/>
    </source>
</evidence>
<dbReference type="PANTHER" id="PTHR21646">
    <property type="entry name" value="UBIQUITIN CARBOXYL-TERMINAL HYDROLASE"/>
    <property type="match status" value="1"/>
</dbReference>
<reference evidence="4" key="1">
    <citation type="submission" date="2021-09" db="EMBL/GenBank/DDBJ databases">
        <authorList>
            <consortium name="AG Swart"/>
            <person name="Singh M."/>
            <person name="Singh A."/>
            <person name="Seah K."/>
            <person name="Emmerich C."/>
        </authorList>
    </citation>
    <scope>NUCLEOTIDE SEQUENCE</scope>
    <source>
        <strain evidence="4">ATCC30299</strain>
    </source>
</reference>
<feature type="domain" description="EF-hand" evidence="1">
    <location>
        <begin position="106"/>
        <end position="141"/>
    </location>
</feature>
<evidence type="ECO:0000259" key="3">
    <source>
        <dbReference type="PROSITE" id="PS51283"/>
    </source>
</evidence>
<organism evidence="4 5">
    <name type="scientific">Blepharisma stoltei</name>
    <dbReference type="NCBI Taxonomy" id="1481888"/>
    <lineage>
        <taxon>Eukaryota</taxon>
        <taxon>Sar</taxon>
        <taxon>Alveolata</taxon>
        <taxon>Ciliophora</taxon>
        <taxon>Postciliodesmatophora</taxon>
        <taxon>Heterotrichea</taxon>
        <taxon>Heterotrichida</taxon>
        <taxon>Blepharismidae</taxon>
        <taxon>Blepharisma</taxon>
    </lineage>
</organism>
<dbReference type="SUPFAM" id="SSF54001">
    <property type="entry name" value="Cysteine proteinases"/>
    <property type="match status" value="1"/>
</dbReference>
<gene>
    <name evidence="4" type="ORF">BSTOLATCC_MIC55551</name>
</gene>
<dbReference type="InterPro" id="IPR038765">
    <property type="entry name" value="Papain-like_cys_pep_sf"/>
</dbReference>
<dbReference type="PROSITE" id="PS00972">
    <property type="entry name" value="USP_1"/>
    <property type="match status" value="1"/>
</dbReference>
<dbReference type="SMART" id="SM00695">
    <property type="entry name" value="DUSP"/>
    <property type="match status" value="1"/>
</dbReference>
<dbReference type="AlphaFoldDB" id="A0AAU9K3W6"/>
<sequence length="1156" mass="133366">MGSCIGNKPRPKDNPVTIPKKLNIIEYNAKLDRLGSAQLNLLKLKFKEVQTDSGIDLKGFRKLLPLLKEFPEEIVVSSFKVFDSDSSGYISWYNLCVTVSQYIVGHRDEKCKFLFKVFDLKNSEKLDTEEIKLLQRYCENFIRENDQFPKNSESVLDICINQKKQLSFEEFKNWALENLELHLVLQPFEIIPSPVSEREIIRTLLAESEKTGRKEGDIWNVISGNWFDAWKRYVNFTGEEQKDPEIERAASLRMIRSRSVVQGSRPIEIDNRELQDPNCELKLFDGLIAGDHFELIPNSAWKELLSWYGGGPEFSRETILHNGNLEIELYPQVFKIIVKKAGQSINKKPTFILISKKKKISDVLETFKGKYADDIMNLLLVDGDSRELLDPQWVIEDISFPNISQCILELGDIRNSSFFAEKEERGDAFLEGDPVEYYDHGYWMPGTLTEIKDEEFVIGGGWMKKSISIPLYEKYRLRKPNRIQIDNKTLKGATGLVNIGNTCFMNSILQPISNTPLLNHFFSSEAHIKHINHDNPDGSKGKISYELQNVLQELWNGSQPSYRPNSFLNIFSQIHSQFRGYEQHDSHEFLRILLDSLHEDLNRRVENIERHQILSLSNPSPQEEKKASQEQWELLQGSRGSVISDLCGGQTRNVLKCEKCNDITTLFEMFMDLSIPLPNEQSELSIRITVILRPPNPIVRYILKLKKNCEISDLFEKLNTLTGVSPQNFLFAHVNHSYADDLFYPKNIMDCILNDESDLYAFEVIDDIEQAEMAGKLTLKRENVEGWRKLLKKGQQIDVNSAEYGWIEGQIADIRGIQVEIHLNTEIPSTVCLSKFDESLAPLRTHTKNDNKIIHLLITHSRKGLLSYEFFGIPQVLSIGNWYTWKDLNNQLDLLCKEVTIKTYYTSKTTPSNLSFFLLKNSDMKCALCTKEKCQGCECPRNNDTLKWIEKNQKSVFVCIFWRNPGLYKYVIIKEIEDLAVFSIDQCLEKFTQTETLEAKCEKCSHDKKQSQIEIWRVPDILIVHLKRFSFDGNGFKKLSNLVTFPLTYLDLSSIMANTENKTGITISTTKENYMYDLFAVVNHSGSVEGGHYTCFCLNAENEKRWLYYDDNLVFEVTGDVENEIITSKAYILFYRRQRFASSNVVNLSAIETNKA</sequence>
<dbReference type="Gene3D" id="1.10.238.10">
    <property type="entry name" value="EF-hand"/>
    <property type="match status" value="1"/>
</dbReference>
<dbReference type="InterPro" id="IPR035927">
    <property type="entry name" value="DUSP-like_sf"/>
</dbReference>
<proteinExistence type="predicted"/>
<dbReference type="GO" id="GO:0005509">
    <property type="term" value="F:calcium ion binding"/>
    <property type="evidence" value="ECO:0007669"/>
    <property type="project" value="InterPro"/>
</dbReference>
<dbReference type="InterPro" id="IPR001394">
    <property type="entry name" value="Peptidase_C19_UCH"/>
</dbReference>
<dbReference type="Proteomes" id="UP001162131">
    <property type="component" value="Unassembled WGS sequence"/>
</dbReference>
<dbReference type="InterPro" id="IPR050185">
    <property type="entry name" value="Ub_carboxyl-term_hydrolase"/>
</dbReference>
<feature type="domain" description="DUSP" evidence="3">
    <location>
        <begin position="192"/>
        <end position="319"/>
    </location>
</feature>
<dbReference type="PROSITE" id="PS00973">
    <property type="entry name" value="USP_2"/>
    <property type="match status" value="1"/>
</dbReference>
<feature type="domain" description="EF-hand" evidence="1">
    <location>
        <begin position="70"/>
        <end position="105"/>
    </location>
</feature>
<evidence type="ECO:0000259" key="1">
    <source>
        <dbReference type="PROSITE" id="PS50222"/>
    </source>
</evidence>
<evidence type="ECO:0000313" key="4">
    <source>
        <dbReference type="EMBL" id="CAG9332096.1"/>
    </source>
</evidence>
<dbReference type="PROSITE" id="PS51283">
    <property type="entry name" value="DUSP"/>
    <property type="match status" value="1"/>
</dbReference>
<feature type="domain" description="USP" evidence="2">
    <location>
        <begin position="494"/>
        <end position="1138"/>
    </location>
</feature>
<dbReference type="InterPro" id="IPR018200">
    <property type="entry name" value="USP_CS"/>
</dbReference>
<protein>
    <recommendedName>
        <fullName evidence="6">Ubiquitinyl hydrolase 1</fullName>
    </recommendedName>
</protein>
<dbReference type="Pfam" id="PF06337">
    <property type="entry name" value="DUSP"/>
    <property type="match status" value="1"/>
</dbReference>
<dbReference type="InterPro" id="IPR028889">
    <property type="entry name" value="USP"/>
</dbReference>
<dbReference type="PROSITE" id="PS50235">
    <property type="entry name" value="USP_3"/>
    <property type="match status" value="1"/>
</dbReference>
<dbReference type="SUPFAM" id="SSF143791">
    <property type="entry name" value="DUSP-like"/>
    <property type="match status" value="1"/>
</dbReference>
<dbReference type="InterPro" id="IPR006615">
    <property type="entry name" value="Pept_C19_DUSP"/>
</dbReference>
<dbReference type="EMBL" id="CAJZBQ010000054">
    <property type="protein sequence ID" value="CAG9332096.1"/>
    <property type="molecule type" value="Genomic_DNA"/>
</dbReference>
<comment type="caution">
    <text evidence="4">The sequence shown here is derived from an EMBL/GenBank/DDBJ whole genome shotgun (WGS) entry which is preliminary data.</text>
</comment>
<dbReference type="GO" id="GO:0004843">
    <property type="term" value="F:cysteine-type deubiquitinase activity"/>
    <property type="evidence" value="ECO:0007669"/>
    <property type="project" value="InterPro"/>
</dbReference>